<feature type="compositionally biased region" description="Polar residues" evidence="1">
    <location>
        <begin position="1"/>
        <end position="24"/>
    </location>
</feature>
<evidence type="ECO:0000256" key="1">
    <source>
        <dbReference type="SAM" id="MobiDB-lite"/>
    </source>
</evidence>
<organism evidence="2 3">
    <name type="scientific">Marmota monax</name>
    <name type="common">Woodchuck</name>
    <dbReference type="NCBI Taxonomy" id="9995"/>
    <lineage>
        <taxon>Eukaryota</taxon>
        <taxon>Metazoa</taxon>
        <taxon>Chordata</taxon>
        <taxon>Craniata</taxon>
        <taxon>Vertebrata</taxon>
        <taxon>Euteleostomi</taxon>
        <taxon>Mammalia</taxon>
        <taxon>Eutheria</taxon>
        <taxon>Euarchontoglires</taxon>
        <taxon>Glires</taxon>
        <taxon>Rodentia</taxon>
        <taxon>Sciuromorpha</taxon>
        <taxon>Sciuridae</taxon>
        <taxon>Xerinae</taxon>
        <taxon>Marmotini</taxon>
        <taxon>Marmota</taxon>
    </lineage>
</organism>
<evidence type="ECO:0000313" key="3">
    <source>
        <dbReference type="Proteomes" id="UP000335636"/>
    </source>
</evidence>
<dbReference type="EMBL" id="CABDUW010000662">
    <property type="protein sequence ID" value="VTJ73144.1"/>
    <property type="molecule type" value="Genomic_DNA"/>
</dbReference>
<evidence type="ECO:0000313" key="2">
    <source>
        <dbReference type="EMBL" id="VTJ73144.1"/>
    </source>
</evidence>
<sequence length="213" mass="22580">EAVKTYQPTRTNQHLRCSSCNSQQQKKEGVEGQMEEKQAEQSGGGQRAPANARTARCGRGPFPHLAALLVVKADHHDVQDGPPGAALATAPGLLHGARTTTTSTAKAGGPDDPAVLGGPRVAGLRCQREGRMRAAQGPRRRRAASAAPRRPPRPPPLFLHPLPRLPGCHLMRRQPPAGRSGAGTGEEPEGKGRSLGGAWLEEARSPRRGRGLR</sequence>
<feature type="compositionally biased region" description="Basic and acidic residues" evidence="1">
    <location>
        <begin position="25"/>
        <end position="39"/>
    </location>
</feature>
<feature type="non-terminal residue" evidence="2">
    <location>
        <position position="1"/>
    </location>
</feature>
<dbReference type="Proteomes" id="UP000335636">
    <property type="component" value="Unassembled WGS sequence"/>
</dbReference>
<feature type="region of interest" description="Disordered" evidence="1">
    <location>
        <begin position="100"/>
        <end position="213"/>
    </location>
</feature>
<accession>A0A5E4BU95</accession>
<comment type="caution">
    <text evidence="2">The sequence shown here is derived from an EMBL/GenBank/DDBJ whole genome shotgun (WGS) entry which is preliminary data.</text>
</comment>
<feature type="non-terminal residue" evidence="2">
    <location>
        <position position="213"/>
    </location>
</feature>
<reference evidence="2" key="1">
    <citation type="submission" date="2019-04" db="EMBL/GenBank/DDBJ databases">
        <authorList>
            <person name="Alioto T."/>
            <person name="Alioto T."/>
        </authorList>
    </citation>
    <scope>NUCLEOTIDE SEQUENCE [LARGE SCALE GENOMIC DNA]</scope>
</reference>
<name>A0A5E4BU95_MARMO</name>
<dbReference type="AlphaFoldDB" id="A0A5E4BU95"/>
<proteinExistence type="predicted"/>
<feature type="region of interest" description="Disordered" evidence="1">
    <location>
        <begin position="1"/>
        <end position="58"/>
    </location>
</feature>
<gene>
    <name evidence="2" type="ORF">MONAX_5E009688</name>
</gene>
<protein>
    <submittedName>
        <fullName evidence="2">Uncharacterized protein</fullName>
    </submittedName>
</protein>
<keyword evidence="3" id="KW-1185">Reference proteome</keyword>